<proteinExistence type="predicted"/>
<evidence type="ECO:0000313" key="3">
    <source>
        <dbReference type="Proteomes" id="UP001482620"/>
    </source>
</evidence>
<dbReference type="EMBL" id="JAHRIQ010024552">
    <property type="protein sequence ID" value="MEQ2229113.1"/>
    <property type="molecule type" value="Genomic_DNA"/>
</dbReference>
<dbReference type="Proteomes" id="UP001482620">
    <property type="component" value="Unassembled WGS sequence"/>
</dbReference>
<protein>
    <submittedName>
        <fullName evidence="2">Uncharacterized protein</fullName>
    </submittedName>
</protein>
<name>A0ABV0T888_9TELE</name>
<accession>A0ABV0T888</accession>
<organism evidence="2 3">
    <name type="scientific">Ilyodon furcidens</name>
    <name type="common">goldbreast splitfin</name>
    <dbReference type="NCBI Taxonomy" id="33524"/>
    <lineage>
        <taxon>Eukaryota</taxon>
        <taxon>Metazoa</taxon>
        <taxon>Chordata</taxon>
        <taxon>Craniata</taxon>
        <taxon>Vertebrata</taxon>
        <taxon>Euteleostomi</taxon>
        <taxon>Actinopterygii</taxon>
        <taxon>Neopterygii</taxon>
        <taxon>Teleostei</taxon>
        <taxon>Neoteleostei</taxon>
        <taxon>Acanthomorphata</taxon>
        <taxon>Ovalentaria</taxon>
        <taxon>Atherinomorphae</taxon>
        <taxon>Cyprinodontiformes</taxon>
        <taxon>Goodeidae</taxon>
        <taxon>Ilyodon</taxon>
    </lineage>
</organism>
<evidence type="ECO:0000313" key="2">
    <source>
        <dbReference type="EMBL" id="MEQ2229113.1"/>
    </source>
</evidence>
<keyword evidence="3" id="KW-1185">Reference proteome</keyword>
<feature type="region of interest" description="Disordered" evidence="1">
    <location>
        <begin position="76"/>
        <end position="103"/>
    </location>
</feature>
<sequence length="103" mass="11925">MVKDVGSPAILVRYDCTTQLSMRCSSDVTRIDKKQRKQPFNCHFQSEFTRLVAHLWRNRSSRASLLILHTGHSRKNLKAGNLSDTRSEDPYPDQRPLDGARRR</sequence>
<evidence type="ECO:0000256" key="1">
    <source>
        <dbReference type="SAM" id="MobiDB-lite"/>
    </source>
</evidence>
<comment type="caution">
    <text evidence="2">The sequence shown here is derived from an EMBL/GenBank/DDBJ whole genome shotgun (WGS) entry which is preliminary data.</text>
</comment>
<gene>
    <name evidence="2" type="ORF">ILYODFUR_015645</name>
</gene>
<reference evidence="2 3" key="1">
    <citation type="submission" date="2021-06" db="EMBL/GenBank/DDBJ databases">
        <authorList>
            <person name="Palmer J.M."/>
        </authorList>
    </citation>
    <scope>NUCLEOTIDE SEQUENCE [LARGE SCALE GENOMIC DNA]</scope>
    <source>
        <strain evidence="3">if_2019</strain>
        <tissue evidence="2">Muscle</tissue>
    </source>
</reference>